<dbReference type="Proteomes" id="UP000828390">
    <property type="component" value="Unassembled WGS sequence"/>
</dbReference>
<evidence type="ECO:0000313" key="2">
    <source>
        <dbReference type="EMBL" id="KAH3841874.1"/>
    </source>
</evidence>
<dbReference type="EMBL" id="JAIWYP010000004">
    <property type="protein sequence ID" value="KAH3841874.1"/>
    <property type="molecule type" value="Genomic_DNA"/>
</dbReference>
<dbReference type="PROSITE" id="PS50883">
    <property type="entry name" value="EAL"/>
    <property type="match status" value="1"/>
</dbReference>
<dbReference type="InterPro" id="IPR001633">
    <property type="entry name" value="EAL_dom"/>
</dbReference>
<organism evidence="2 3">
    <name type="scientific">Dreissena polymorpha</name>
    <name type="common">Zebra mussel</name>
    <name type="synonym">Mytilus polymorpha</name>
    <dbReference type="NCBI Taxonomy" id="45954"/>
    <lineage>
        <taxon>Eukaryota</taxon>
        <taxon>Metazoa</taxon>
        <taxon>Spiralia</taxon>
        <taxon>Lophotrochozoa</taxon>
        <taxon>Mollusca</taxon>
        <taxon>Bivalvia</taxon>
        <taxon>Autobranchia</taxon>
        <taxon>Heteroconchia</taxon>
        <taxon>Euheterodonta</taxon>
        <taxon>Imparidentia</taxon>
        <taxon>Neoheterodontei</taxon>
        <taxon>Myida</taxon>
        <taxon>Dreissenoidea</taxon>
        <taxon>Dreissenidae</taxon>
        <taxon>Dreissena</taxon>
    </lineage>
</organism>
<evidence type="ECO:0000313" key="3">
    <source>
        <dbReference type="Proteomes" id="UP000828390"/>
    </source>
</evidence>
<keyword evidence="3" id="KW-1185">Reference proteome</keyword>
<sequence length="94" mass="10706">MSNLKEHFLLVAAIDFGTSYSGYGYSTKEDFELNPLKIKAEHLSSNDNRISDSISRWDLDLIGSEKGVFYQVSHVSPLVDVTVSEEFFRLQADW</sequence>
<gene>
    <name evidence="2" type="ORF">DPMN_115355</name>
</gene>
<accession>A0A9D4QSK0</accession>
<evidence type="ECO:0000259" key="1">
    <source>
        <dbReference type="PROSITE" id="PS50883"/>
    </source>
</evidence>
<name>A0A9D4QSK0_DREPO</name>
<reference evidence="2" key="2">
    <citation type="submission" date="2020-11" db="EMBL/GenBank/DDBJ databases">
        <authorList>
            <person name="McCartney M.A."/>
            <person name="Auch B."/>
            <person name="Kono T."/>
            <person name="Mallez S."/>
            <person name="Becker A."/>
            <person name="Gohl D.M."/>
            <person name="Silverstein K.A.T."/>
            <person name="Koren S."/>
            <person name="Bechman K.B."/>
            <person name="Herman A."/>
            <person name="Abrahante J.E."/>
            <person name="Garbe J."/>
        </authorList>
    </citation>
    <scope>NUCLEOTIDE SEQUENCE</scope>
    <source>
        <strain evidence="2">Duluth1</strain>
        <tissue evidence="2">Whole animal</tissue>
    </source>
</reference>
<reference evidence="2" key="1">
    <citation type="journal article" date="2019" name="bioRxiv">
        <title>The Genome of the Zebra Mussel, Dreissena polymorpha: A Resource for Invasive Species Research.</title>
        <authorList>
            <person name="McCartney M.A."/>
            <person name="Auch B."/>
            <person name="Kono T."/>
            <person name="Mallez S."/>
            <person name="Zhang Y."/>
            <person name="Obille A."/>
            <person name="Becker A."/>
            <person name="Abrahante J.E."/>
            <person name="Garbe J."/>
            <person name="Badalamenti J.P."/>
            <person name="Herman A."/>
            <person name="Mangelson H."/>
            <person name="Liachko I."/>
            <person name="Sullivan S."/>
            <person name="Sone E.D."/>
            <person name="Koren S."/>
            <person name="Silverstein K.A.T."/>
            <person name="Beckman K.B."/>
            <person name="Gohl D.M."/>
        </authorList>
    </citation>
    <scope>NUCLEOTIDE SEQUENCE</scope>
    <source>
        <strain evidence="2">Duluth1</strain>
        <tissue evidence="2">Whole animal</tissue>
    </source>
</reference>
<dbReference type="AlphaFoldDB" id="A0A9D4QSK0"/>
<protein>
    <recommendedName>
        <fullName evidence="1">EAL domain-containing protein</fullName>
    </recommendedName>
</protein>
<proteinExistence type="predicted"/>
<feature type="domain" description="EAL" evidence="1">
    <location>
        <begin position="1"/>
        <end position="94"/>
    </location>
</feature>
<comment type="caution">
    <text evidence="2">The sequence shown here is derived from an EMBL/GenBank/DDBJ whole genome shotgun (WGS) entry which is preliminary data.</text>
</comment>